<sequence>MLARPHWLAALALCLRAHAADDLISSGPGVSEGFSSSEVVKHPAAHQSAPRTTTLLEERCQPHCVEPCAELNGNVEHECGQCALGGAYRCHPGADGFATWHLRRAGAAGAAAAAEAPPPPPPPRVGGALAAAFDGAHGCAPPTRACAPARRAPPPIGRRFCSHVRCEMAAAVRAGGVDVDALAASPAMHMSSPYFPARLAAAEATYALCARLAGSHPLEGPECLALCVNLTESHDVAVRWVGVDTAQRLVHRPTARDVGGESGGGAFNRSTALRELRARVRHPQPGTRWMAVYGLGLLERDDPSGLTIDALVGALSDDMGFPGIGLAASQSIGRAFAGGAHVPAAVHRLIARLTAAPPALRGTSAELLRLLAVDAIARLCAGGVCARLGGAVEPALHSADRRVRAAALHALRAMGARASLGEALADASAAVRCAARKAAAALEAEGGEAGAGEAECVRDWGALRRAFVAAAAEGINAHRAAVVAGVGVEEALELLAGAPPSEEAGPMGRMRWRALLTMRVLLPPGSPLLRPPLVDSLLHAAIELTRRRGPSAFSSDSLFDRYAGMKLLELYSPPDHRDTLAAYASLMADEIDVFKVQAGDLLADAAAASEEASAVALSLLLSTLASADQYTRFAAAVSLRKVAWRRCPDAVGQEVAAVMLGQLHLEPSSETAAYMRGEVQRLLMGCSANAAESCDAGAPAIANEGEEEDGSTEDVEAAMQKAPGVLDSSTHLHGRHCLSQLRALPKAVRQEAFEQFTAMKTCDFTNEAAARARGVLHVQGGVGREALEEAEAHFEKIQEKHPDLASSIRIWKFHGRYTIHGGLESPLEMRKNTPNLFRDLAGLLSTLDGKDLLPAVWKRSGGEPTSELLGASVRLYGTEFLRIDKEEQERTCTFTDMSWAACGCQWHIDGGHRSYKLWGLLRKADVVDELAFARGSLDQNSSPADHSNIMVAPFDHLQTLCDLALELNSTFSGDRLAELAKLPRVNDVDIRGVTDASGDNGVRELRRVNTMASDLDQEVLEYASCQIRAQRGDVVLLFPDLFHRTQNMAVDRLAFIAEAF</sequence>
<accession>A0AB34KC05</accession>
<organism evidence="2 3">
    <name type="scientific">Prymnesium parvum</name>
    <name type="common">Toxic golden alga</name>
    <dbReference type="NCBI Taxonomy" id="97485"/>
    <lineage>
        <taxon>Eukaryota</taxon>
        <taxon>Haptista</taxon>
        <taxon>Haptophyta</taxon>
        <taxon>Prymnesiophyceae</taxon>
        <taxon>Prymnesiales</taxon>
        <taxon>Prymnesiaceae</taxon>
        <taxon>Prymnesium</taxon>
    </lineage>
</organism>
<reference evidence="2 3" key="1">
    <citation type="journal article" date="2024" name="Science">
        <title>Giant polyketide synthase enzymes in the biosynthesis of giant marine polyether toxins.</title>
        <authorList>
            <person name="Fallon T.R."/>
            <person name="Shende V.V."/>
            <person name="Wierzbicki I.H."/>
            <person name="Pendleton A.L."/>
            <person name="Watervoot N.F."/>
            <person name="Auber R.P."/>
            <person name="Gonzalez D.J."/>
            <person name="Wisecaver J.H."/>
            <person name="Moore B.S."/>
        </authorList>
    </citation>
    <scope>NUCLEOTIDE SEQUENCE [LARGE SCALE GENOMIC DNA]</scope>
    <source>
        <strain evidence="2 3">12B1</strain>
    </source>
</reference>
<proteinExistence type="predicted"/>
<dbReference type="Proteomes" id="UP001515480">
    <property type="component" value="Unassembled WGS sequence"/>
</dbReference>
<evidence type="ECO:0000313" key="2">
    <source>
        <dbReference type="EMBL" id="KAL1530531.1"/>
    </source>
</evidence>
<comment type="caution">
    <text evidence="2">The sequence shown here is derived from an EMBL/GenBank/DDBJ whole genome shotgun (WGS) entry which is preliminary data.</text>
</comment>
<gene>
    <name evidence="2" type="ORF">AB1Y20_001432</name>
</gene>
<feature type="signal peptide" evidence="1">
    <location>
        <begin position="1"/>
        <end position="19"/>
    </location>
</feature>
<keyword evidence="1" id="KW-0732">Signal</keyword>
<evidence type="ECO:0000256" key="1">
    <source>
        <dbReference type="SAM" id="SignalP"/>
    </source>
</evidence>
<dbReference type="InterPro" id="IPR016024">
    <property type="entry name" value="ARM-type_fold"/>
</dbReference>
<protein>
    <submittedName>
        <fullName evidence="2">Uncharacterized protein</fullName>
    </submittedName>
</protein>
<dbReference type="EMBL" id="JBGBPQ010000001">
    <property type="protein sequence ID" value="KAL1530531.1"/>
    <property type="molecule type" value="Genomic_DNA"/>
</dbReference>
<dbReference type="SUPFAM" id="SSF48371">
    <property type="entry name" value="ARM repeat"/>
    <property type="match status" value="1"/>
</dbReference>
<dbReference type="InterPro" id="IPR011989">
    <property type="entry name" value="ARM-like"/>
</dbReference>
<dbReference type="Gene3D" id="1.25.10.10">
    <property type="entry name" value="Leucine-rich Repeat Variant"/>
    <property type="match status" value="1"/>
</dbReference>
<keyword evidence="3" id="KW-1185">Reference proteome</keyword>
<evidence type="ECO:0000313" key="3">
    <source>
        <dbReference type="Proteomes" id="UP001515480"/>
    </source>
</evidence>
<dbReference type="AlphaFoldDB" id="A0AB34KC05"/>
<feature type="chain" id="PRO_5044227849" evidence="1">
    <location>
        <begin position="20"/>
        <end position="1060"/>
    </location>
</feature>
<name>A0AB34KC05_PRYPA</name>